<name>A0AAV9N5M7_9EURO</name>
<evidence type="ECO:0000313" key="2">
    <source>
        <dbReference type="Proteomes" id="UP001358417"/>
    </source>
</evidence>
<sequence length="224" mass="25510">MKDAPVYADRSQRFADLESIACYGWFSSTQEPSCIREPILWRTEFVELALGRWIDAQQGDVEPWLLVLYHMIHITQHCNLGLLQRLARFISRTDRIPSGAGALASVKKWLSGRKYAMSEWHAKALLKVAQRSISDTEQQWGQNSSRNADYDQITPYCYAPETLHFPVCVYSATLVLWYGSLNLGRDEFLRNAPLEHGIQILGGLKMHLARSLGTALMELKREPG</sequence>
<accession>A0AAV9N5M7</accession>
<evidence type="ECO:0000313" key="1">
    <source>
        <dbReference type="EMBL" id="KAK5049565.1"/>
    </source>
</evidence>
<proteinExistence type="predicted"/>
<protein>
    <recommendedName>
        <fullName evidence="3">Transcription factor domain-containing protein</fullName>
    </recommendedName>
</protein>
<dbReference type="Proteomes" id="UP001358417">
    <property type="component" value="Unassembled WGS sequence"/>
</dbReference>
<dbReference type="EMBL" id="JAVRRD010000019">
    <property type="protein sequence ID" value="KAK5049565.1"/>
    <property type="molecule type" value="Genomic_DNA"/>
</dbReference>
<gene>
    <name evidence="1" type="ORF">LTR84_004494</name>
</gene>
<reference evidence="1 2" key="1">
    <citation type="submission" date="2023-08" db="EMBL/GenBank/DDBJ databases">
        <title>Black Yeasts Isolated from many extreme environments.</title>
        <authorList>
            <person name="Coleine C."/>
            <person name="Stajich J.E."/>
            <person name="Selbmann L."/>
        </authorList>
    </citation>
    <scope>NUCLEOTIDE SEQUENCE [LARGE SCALE GENOMIC DNA]</scope>
    <source>
        <strain evidence="1 2">CCFEE 5792</strain>
    </source>
</reference>
<evidence type="ECO:0008006" key="3">
    <source>
        <dbReference type="Google" id="ProtNLM"/>
    </source>
</evidence>
<dbReference type="RefSeq" id="XP_064704610.1">
    <property type="nucleotide sequence ID" value="XM_064848071.1"/>
</dbReference>
<organism evidence="1 2">
    <name type="scientific">Exophiala bonariae</name>
    <dbReference type="NCBI Taxonomy" id="1690606"/>
    <lineage>
        <taxon>Eukaryota</taxon>
        <taxon>Fungi</taxon>
        <taxon>Dikarya</taxon>
        <taxon>Ascomycota</taxon>
        <taxon>Pezizomycotina</taxon>
        <taxon>Eurotiomycetes</taxon>
        <taxon>Chaetothyriomycetidae</taxon>
        <taxon>Chaetothyriales</taxon>
        <taxon>Herpotrichiellaceae</taxon>
        <taxon>Exophiala</taxon>
    </lineage>
</organism>
<keyword evidence="2" id="KW-1185">Reference proteome</keyword>
<comment type="caution">
    <text evidence="1">The sequence shown here is derived from an EMBL/GenBank/DDBJ whole genome shotgun (WGS) entry which is preliminary data.</text>
</comment>
<dbReference type="GeneID" id="89972672"/>
<dbReference type="AlphaFoldDB" id="A0AAV9N5M7"/>